<sequence length="12" mass="1366">MNARPPQTNHSL</sequence>
<dbReference type="EMBL" id="GBRH01245075">
    <property type="protein sequence ID" value="JAD52820.1"/>
    <property type="molecule type" value="Transcribed_RNA"/>
</dbReference>
<organism evidence="1">
    <name type="scientific">Arundo donax</name>
    <name type="common">Giant reed</name>
    <name type="synonym">Donax arundinaceus</name>
    <dbReference type="NCBI Taxonomy" id="35708"/>
    <lineage>
        <taxon>Eukaryota</taxon>
        <taxon>Viridiplantae</taxon>
        <taxon>Streptophyta</taxon>
        <taxon>Embryophyta</taxon>
        <taxon>Tracheophyta</taxon>
        <taxon>Spermatophyta</taxon>
        <taxon>Magnoliopsida</taxon>
        <taxon>Liliopsida</taxon>
        <taxon>Poales</taxon>
        <taxon>Poaceae</taxon>
        <taxon>PACMAD clade</taxon>
        <taxon>Arundinoideae</taxon>
        <taxon>Arundineae</taxon>
        <taxon>Arundo</taxon>
    </lineage>
</organism>
<evidence type="ECO:0000313" key="1">
    <source>
        <dbReference type="EMBL" id="JAD52820.1"/>
    </source>
</evidence>
<reference evidence="1" key="2">
    <citation type="journal article" date="2015" name="Data Brief">
        <title>Shoot transcriptome of the giant reed, Arundo donax.</title>
        <authorList>
            <person name="Barrero R.A."/>
            <person name="Guerrero F.D."/>
            <person name="Moolhuijzen P."/>
            <person name="Goolsby J.A."/>
            <person name="Tidwell J."/>
            <person name="Bellgard S.E."/>
            <person name="Bellgard M.I."/>
        </authorList>
    </citation>
    <scope>NUCLEOTIDE SEQUENCE</scope>
    <source>
        <tissue evidence="1">Shoot tissue taken approximately 20 cm above the soil surface</tissue>
    </source>
</reference>
<reference evidence="1" key="1">
    <citation type="submission" date="2014-09" db="EMBL/GenBank/DDBJ databases">
        <authorList>
            <person name="Magalhaes I.L.F."/>
            <person name="Oliveira U."/>
            <person name="Santos F.R."/>
            <person name="Vidigal T.H.D.A."/>
            <person name="Brescovit A.D."/>
            <person name="Santos A.J."/>
        </authorList>
    </citation>
    <scope>NUCLEOTIDE SEQUENCE</scope>
    <source>
        <tissue evidence="1">Shoot tissue taken approximately 20 cm above the soil surface</tissue>
    </source>
</reference>
<protein>
    <submittedName>
        <fullName evidence="1">Uncharacterized protein</fullName>
    </submittedName>
</protein>
<accession>A0A0A9AV70</accession>
<name>A0A0A9AV70_ARUDO</name>
<proteinExistence type="predicted"/>